<accession>A0A0F9HXI3</accession>
<keyword evidence="4 7" id="KW-0812">Transmembrane</keyword>
<comment type="caution">
    <text evidence="8">The sequence shown here is derived from an EMBL/GenBank/DDBJ whole genome shotgun (WGS) entry which is preliminary data.</text>
</comment>
<comment type="subcellular location">
    <subcellularLocation>
        <location evidence="1">Cell membrane</location>
        <topology evidence="1">Multi-pass membrane protein</topology>
    </subcellularLocation>
</comment>
<keyword evidence="3" id="KW-1003">Cell membrane</keyword>
<feature type="transmembrane region" description="Helical" evidence="7">
    <location>
        <begin position="42"/>
        <end position="63"/>
    </location>
</feature>
<feature type="non-terminal residue" evidence="8">
    <location>
        <position position="1"/>
    </location>
</feature>
<protein>
    <recommendedName>
        <fullName evidence="9">ABC transmembrane type-1 domain-containing protein</fullName>
    </recommendedName>
</protein>
<keyword evidence="6 7" id="KW-0472">Membrane</keyword>
<name>A0A0F9HXI3_9ZZZZ</name>
<evidence type="ECO:0000256" key="6">
    <source>
        <dbReference type="ARBA" id="ARBA00023136"/>
    </source>
</evidence>
<evidence type="ECO:0000256" key="1">
    <source>
        <dbReference type="ARBA" id="ARBA00004651"/>
    </source>
</evidence>
<dbReference type="InterPro" id="IPR035906">
    <property type="entry name" value="MetI-like_sf"/>
</dbReference>
<evidence type="ECO:0000256" key="3">
    <source>
        <dbReference type="ARBA" id="ARBA00022475"/>
    </source>
</evidence>
<evidence type="ECO:0000256" key="4">
    <source>
        <dbReference type="ARBA" id="ARBA00022692"/>
    </source>
</evidence>
<evidence type="ECO:0008006" key="9">
    <source>
        <dbReference type="Google" id="ProtNLM"/>
    </source>
</evidence>
<evidence type="ECO:0000256" key="2">
    <source>
        <dbReference type="ARBA" id="ARBA00022448"/>
    </source>
</evidence>
<dbReference type="Gene3D" id="1.10.3720.10">
    <property type="entry name" value="MetI-like"/>
    <property type="match status" value="1"/>
</dbReference>
<proteinExistence type="predicted"/>
<keyword evidence="5 7" id="KW-1133">Transmembrane helix</keyword>
<dbReference type="InterPro" id="IPR051393">
    <property type="entry name" value="ABC_transporter_permease"/>
</dbReference>
<keyword evidence="2" id="KW-0813">Transport</keyword>
<gene>
    <name evidence="8" type="ORF">LCGC14_1651050</name>
</gene>
<feature type="transmembrane region" description="Helical" evidence="7">
    <location>
        <begin position="75"/>
        <end position="95"/>
    </location>
</feature>
<organism evidence="8">
    <name type="scientific">marine sediment metagenome</name>
    <dbReference type="NCBI Taxonomy" id="412755"/>
    <lineage>
        <taxon>unclassified sequences</taxon>
        <taxon>metagenomes</taxon>
        <taxon>ecological metagenomes</taxon>
    </lineage>
</organism>
<evidence type="ECO:0000256" key="7">
    <source>
        <dbReference type="SAM" id="Phobius"/>
    </source>
</evidence>
<dbReference type="GO" id="GO:0005886">
    <property type="term" value="C:plasma membrane"/>
    <property type="evidence" value="ECO:0007669"/>
    <property type="project" value="UniProtKB-SubCell"/>
</dbReference>
<reference evidence="8" key="1">
    <citation type="journal article" date="2015" name="Nature">
        <title>Complex archaea that bridge the gap between prokaryotes and eukaryotes.</title>
        <authorList>
            <person name="Spang A."/>
            <person name="Saw J.H."/>
            <person name="Jorgensen S.L."/>
            <person name="Zaremba-Niedzwiedzka K."/>
            <person name="Martijn J."/>
            <person name="Lind A.E."/>
            <person name="van Eijk R."/>
            <person name="Schleper C."/>
            <person name="Guy L."/>
            <person name="Ettema T.J."/>
        </authorList>
    </citation>
    <scope>NUCLEOTIDE SEQUENCE</scope>
</reference>
<dbReference type="PANTHER" id="PTHR30193:SF37">
    <property type="entry name" value="INNER MEMBRANE ABC TRANSPORTER PERMEASE PROTEIN YCJO"/>
    <property type="match status" value="1"/>
</dbReference>
<dbReference type="SUPFAM" id="SSF161098">
    <property type="entry name" value="MetI-like"/>
    <property type="match status" value="1"/>
</dbReference>
<evidence type="ECO:0000313" key="8">
    <source>
        <dbReference type="EMBL" id="KKM19887.1"/>
    </source>
</evidence>
<evidence type="ECO:0000256" key="5">
    <source>
        <dbReference type="ARBA" id="ARBA00022989"/>
    </source>
</evidence>
<dbReference type="PANTHER" id="PTHR30193">
    <property type="entry name" value="ABC TRANSPORTER PERMEASE PROTEIN"/>
    <property type="match status" value="1"/>
</dbReference>
<sequence>LTACIIAFQKFNIIRSSPFVGLDNFKYLLRDPITFIIFKNTFYYTALSIGLTFLLPILIAIFLMEMKKSVIRIMMILWFIPVASMAGIIIWKWFYNVQYGLFNGILISLSFSSLNHELQIVLGLNIVLRLPIFHR</sequence>
<dbReference type="AlphaFoldDB" id="A0A0F9HXI3"/>
<dbReference type="EMBL" id="LAZR01013885">
    <property type="protein sequence ID" value="KKM19887.1"/>
    <property type="molecule type" value="Genomic_DNA"/>
</dbReference>